<dbReference type="EMBL" id="CBTK010000248">
    <property type="protein sequence ID" value="CDH46109.1"/>
    <property type="molecule type" value="Genomic_DNA"/>
</dbReference>
<accession>A0A7U7GE18</accession>
<name>A0A7U7GE18_9GAMM</name>
<dbReference type="Proteomes" id="UP000019184">
    <property type="component" value="Unassembled WGS sequence"/>
</dbReference>
<dbReference type="AlphaFoldDB" id="A0A7U7GE18"/>
<proteinExistence type="predicted"/>
<organism evidence="2 3">
    <name type="scientific">Candidatus Contendobacter odensis Run_B_J11</name>
    <dbReference type="NCBI Taxonomy" id="1400861"/>
    <lineage>
        <taxon>Bacteria</taxon>
        <taxon>Pseudomonadati</taxon>
        <taxon>Pseudomonadota</taxon>
        <taxon>Gammaproteobacteria</taxon>
        <taxon>Candidatus Competibacteraceae</taxon>
        <taxon>Candidatus Contendibacter</taxon>
    </lineage>
</organism>
<evidence type="ECO:0000313" key="2">
    <source>
        <dbReference type="EMBL" id="CDH46109.1"/>
    </source>
</evidence>
<keyword evidence="1" id="KW-1133">Transmembrane helix</keyword>
<keyword evidence="1" id="KW-0812">Transmembrane</keyword>
<evidence type="ECO:0000313" key="3">
    <source>
        <dbReference type="Proteomes" id="UP000019184"/>
    </source>
</evidence>
<evidence type="ECO:0000256" key="1">
    <source>
        <dbReference type="SAM" id="Phobius"/>
    </source>
</evidence>
<sequence length="73" mass="8369">MPPHAGSGEEHRLDQSKIILRPHPIHEYRTYHPAPTYQTYSHHCLIASSYFVGMGAVASLFELWKRSTIHPSE</sequence>
<comment type="caution">
    <text evidence="2">The sequence shown here is derived from an EMBL/GenBank/DDBJ whole genome shotgun (WGS) entry which is preliminary data.</text>
</comment>
<reference evidence="2 3" key="1">
    <citation type="journal article" date="2014" name="ISME J.">
        <title>Candidatus Competibacter-lineage genomes retrieved from metagenomes reveal functional metabolic diversity.</title>
        <authorList>
            <person name="McIlroy S.J."/>
            <person name="Albertsen M."/>
            <person name="Andresen E.K."/>
            <person name="Saunders A.M."/>
            <person name="Kristiansen R."/>
            <person name="Stokholm-Bjerregaard M."/>
            <person name="Nielsen K.L."/>
            <person name="Nielsen P.H."/>
        </authorList>
    </citation>
    <scope>NUCLEOTIDE SEQUENCE [LARGE SCALE GENOMIC DNA]</scope>
    <source>
        <strain evidence="2 3">Run_B_J11</strain>
    </source>
</reference>
<protein>
    <submittedName>
        <fullName evidence="2">Uncharacterized protein</fullName>
    </submittedName>
</protein>
<feature type="transmembrane region" description="Helical" evidence="1">
    <location>
        <begin position="40"/>
        <end position="64"/>
    </location>
</feature>
<keyword evidence="1" id="KW-0472">Membrane</keyword>
<keyword evidence="3" id="KW-1185">Reference proteome</keyword>
<gene>
    <name evidence="2" type="ORF">BN874_340069</name>
</gene>